<keyword evidence="6" id="KW-0808">Transferase</keyword>
<dbReference type="InterPro" id="IPR019432">
    <property type="entry name" value="Acyltransferase_MbtK/IucB-like"/>
</dbReference>
<protein>
    <recommendedName>
        <fullName evidence="3">Lysine N-acyltransferase MbtK</fullName>
    </recommendedName>
    <alternativeName>
        <fullName evidence="4">Mycobactin synthase protein K</fullName>
    </alternativeName>
</protein>
<dbReference type="UniPathway" id="UPA00011"/>
<proteinExistence type="predicted"/>
<evidence type="ECO:0000256" key="4">
    <source>
        <dbReference type="ARBA" id="ARBA00031122"/>
    </source>
</evidence>
<organism evidence="6 7">
    <name type="scientific">Arthrobacter nitrophenolicus</name>
    <dbReference type="NCBI Taxonomy" id="683150"/>
    <lineage>
        <taxon>Bacteria</taxon>
        <taxon>Bacillati</taxon>
        <taxon>Actinomycetota</taxon>
        <taxon>Actinomycetes</taxon>
        <taxon>Micrococcales</taxon>
        <taxon>Micrococcaceae</taxon>
        <taxon>Arthrobacter</taxon>
    </lineage>
</organism>
<dbReference type="EMBL" id="SMZQ01000003">
    <property type="protein sequence ID" value="TDL38917.1"/>
    <property type="molecule type" value="Genomic_DNA"/>
</dbReference>
<dbReference type="STRING" id="683150.G205_15080"/>
<dbReference type="PANTHER" id="PTHR31438:SF1">
    <property type="entry name" value="LYSINE N-ACYLTRANSFERASE C17G9.06C-RELATED"/>
    <property type="match status" value="1"/>
</dbReference>
<evidence type="ECO:0000313" key="6">
    <source>
        <dbReference type="EMBL" id="TDL38917.1"/>
    </source>
</evidence>
<dbReference type="Pfam" id="PF13523">
    <property type="entry name" value="Acetyltransf_8"/>
    <property type="match status" value="1"/>
</dbReference>
<comment type="caution">
    <text evidence="6">The sequence shown here is derived from an EMBL/GenBank/DDBJ whole genome shotgun (WGS) entry which is preliminary data.</text>
</comment>
<evidence type="ECO:0000256" key="3">
    <source>
        <dbReference type="ARBA" id="ARBA00020586"/>
    </source>
</evidence>
<sequence>MTSIEAGLPHATRDAVYEEDLPGLGRLRLLRLVPEQDADLVHSWVREERARFWGMNGWSRDDVRDVYAFLDSLDTHHGFLMTVAGEPAGVFQTYEPLHDPVGEVYPARAGDAGIHLLLAPAARPVPNFTATLLSGLVRFVLSDPAKDRVVAEPDARNAKAIGRLTGFGFEAGPKVQLPEKEAQLVFLDREAFESRTGE</sequence>
<feature type="domain" description="Acyltransferase MbtK/IucB-like conserved" evidence="5">
    <location>
        <begin position="30"/>
        <end position="78"/>
    </location>
</feature>
<gene>
    <name evidence="6" type="ORF">E2R57_08300</name>
</gene>
<dbReference type="Proteomes" id="UP000294621">
    <property type="component" value="Unassembled WGS sequence"/>
</dbReference>
<evidence type="ECO:0000256" key="1">
    <source>
        <dbReference type="ARBA" id="ARBA00003818"/>
    </source>
</evidence>
<evidence type="ECO:0000259" key="5">
    <source>
        <dbReference type="SMART" id="SM01006"/>
    </source>
</evidence>
<evidence type="ECO:0000313" key="7">
    <source>
        <dbReference type="Proteomes" id="UP000294621"/>
    </source>
</evidence>
<dbReference type="GO" id="GO:0019290">
    <property type="term" value="P:siderophore biosynthetic process"/>
    <property type="evidence" value="ECO:0007669"/>
    <property type="project" value="InterPro"/>
</dbReference>
<name>A0A4R5Y5I5_9MICC</name>
<dbReference type="PANTHER" id="PTHR31438">
    <property type="entry name" value="LYSINE N-ACYLTRANSFERASE C17G9.06C-RELATED"/>
    <property type="match status" value="1"/>
</dbReference>
<dbReference type="InterPro" id="IPR016181">
    <property type="entry name" value="Acyl_CoA_acyltransferase"/>
</dbReference>
<dbReference type="RefSeq" id="WP_133348072.1">
    <property type="nucleotide sequence ID" value="NZ_SMZQ01000003.1"/>
</dbReference>
<dbReference type="AlphaFoldDB" id="A0A4R5Y5I5"/>
<reference evidence="6 7" key="1">
    <citation type="submission" date="2019-03" db="EMBL/GenBank/DDBJ databases">
        <title>Genome Sequencing and Assembly of Various Microbes Isolated from Partially Reclaimed Soil and Acid Mine Drainage (AMD) Site.</title>
        <authorList>
            <person name="Steinbock B."/>
            <person name="Bechtold R."/>
            <person name="Sevigny J.L."/>
            <person name="Thomas D."/>
            <person name="Cuthill L.R."/>
            <person name="Aveiro Johannsen E.J."/>
            <person name="Thomas K."/>
            <person name="Ghosh A."/>
        </authorList>
    </citation>
    <scope>NUCLEOTIDE SEQUENCE [LARGE SCALE GENOMIC DNA]</scope>
    <source>
        <strain evidence="6 7">S-A1</strain>
    </source>
</reference>
<dbReference type="SMART" id="SM01006">
    <property type="entry name" value="AlcB"/>
    <property type="match status" value="1"/>
</dbReference>
<dbReference type="SUPFAM" id="SSF55729">
    <property type="entry name" value="Acyl-CoA N-acyltransferases (Nat)"/>
    <property type="match status" value="1"/>
</dbReference>
<dbReference type="OrthoDB" id="5177616at2"/>
<accession>A0A4R5Y5I5</accession>
<comment type="pathway">
    <text evidence="2">Siderophore biosynthesis; mycobactin biosynthesis.</text>
</comment>
<dbReference type="Gene3D" id="3.40.630.30">
    <property type="match status" value="1"/>
</dbReference>
<evidence type="ECO:0000256" key="2">
    <source>
        <dbReference type="ARBA" id="ARBA00005102"/>
    </source>
</evidence>
<dbReference type="GO" id="GO:0016410">
    <property type="term" value="F:N-acyltransferase activity"/>
    <property type="evidence" value="ECO:0007669"/>
    <property type="project" value="TreeGrafter"/>
</dbReference>
<comment type="function">
    <text evidence="1">Acyltransferase required for the direct transfer of medium- to long-chain fatty acyl moieties from a carrier protein (MbtL) on to the epsilon-amino group of lysine residue in the mycobactin core.</text>
</comment>